<sequence length="3446" mass="378851">MPAVKTKRISTLIESQLPQFISTEYELFSKFVQKYYEAQEVQGGTLDVINNLQKYADIDYYEKNILKQNDVLVTSITDSDTTIVLEDAQSFPEKNGYVRIDNEIIFYATRTDTELQECSRGVSGNTTLGDLYNSSNFSSTEAAPHNSGQKVYNVSNLFLYALVKNFEKQYLGSFPEKYLKGEVDKRTLIKNISKFYKAKGTTSSIKFIFNTIVAQDIDNKPEVYKPKDYTYKSSNADWINVYALKCKLVSGNVNDLIARQVVQTETSEYGYASATVDNVSSDGTRDEEQIVNLVLAPETVNGEFFVSTKTKLEKTLSGTATTGNRIDVFSTLGWDKKGSVLIGDETIDFEEKTATQFIIKNRQPSGAVIHTAGTSVYKPVKISGSGVTLIILGVVYNLTPEDAQPYSSVGDTIQVSAPGFTTADPKIVRSGTNQTRWLLSTGAAVNSPTLPSVASSLNEVPTDVTSIHEDDQYYYITSSSFPSHKILDGSTVNETVLDQKILRLIRKRATATTERYQTPKADTGILLNGVRTYSYRDTESIRFGKLEEIRVDTQGRGYVKPPFVLVDEVPNKARAVLAGQVVESVIVDTNDIFPTTPEITITSGRRAEVRAIVTGGKVTSLVIDNPGEYYSSPPIVRIRDSAGRGRFANYEAIIDGDGKITGFEKIDGGNFYNQQTVIVDIIPVGEGAAGIPLLKEWNFNRFEKLKNILDTENGYIFQNYNNALEYGYGYIANPKALRVALSDNLNSAGTEPANKVHSPIIGFAYDGNPIYGPFAHQNPLDPQSAIVRMTSGYSIKNSRSGGPSVNTYALGSFIDDYAYTHRSGSLDENNGRYCITPEFPNGVYAYFLTIDSNQTPQFPYIVGANFYSLPVDSNYNSDINQNDIPKNAKRYYVPGMSRNGEGLIARISDVSSGTIDNIDVVRSSSNFSVNSKVYFDNQGTEGSEVEANIGSVKGKSVDYLQSKETKVVKLTTIQTAFLFADDTLRQPSSGASGKIVGTVASDNVIVLKEVVGTFDTTGTFSADIKTFSILVDQDSSYTEGATLSLTDGVNTPIATAEVLESTNRQNVVKIKVLTGTWIVDEDYFIQSSNLFNTIGSRIVTLTSLSDNLEPFEVNQSVALIETDVAHGLGIGDKVTIDINPDDATKTKTYYLRKRLYQEATLIAQKINTTINDTGVGRFQILNGGADYTPGTYNNVPLTGGTGSGATASIVVSDAGVVSSVQIQTKGSGYRKADYLEVDDESLVRSGASLSTMRLVIYVDHVGFSAGSTQLIVDDATKYAEGDLISISNEILEISSISGSILTVLTAREGTTAIDHYDGQLVSLYQPRYNFDPNFQIFAGANSGYVQSYDRETQKITIVYDYATQITNANEVTLSSSFFDSSTPSRLVAVRSAGDLNYKFEFSEDNISFTPNPNINIQEFYKYVFDTSHSSLTGTYFDMSPSRSFNLETVEKTASTILPGNAGSFTDVKFGFGARLAGNAYQTKTGTNFTNFYYYDRKGIVQADGASLKIITDPLQGVKTLNYVTPTRFVYDINSEPLWDGSGSISYTTTGQFAIGEINSFAITNLGLNYKKVPAISGVDPNENFRASATVLFDIPTSTIVGIRIDEKGSDYVNPKVIITNGDGVDAKFKIVVRNGEIFSITIDNPGVGYTFAPEIAIVESDVEAFVESQTIGIPRSVSIVNNGGAFHRDRTVASTFNTKSVLSLSNFNGDFSKGEIVVQRIGSTEVARARVSEWRFGSNLLKVENVEGIFRENQTVQSLNSPVSATIKAIFVSTFAEQITGFYDNIGYFKSDRGKLGVSNQKILDSFFYQDYSYVVKSKTPIDQWRELIKSTTHPAGFKLFGQIDVEATAPVEMPAETPKASHFSIIQLWDPTKNKITVENTTRTVTQIIQKVENQRIRKGFGSAATSEFLFNEMRAFEVSLSAPFDGYYDTDGRLQGTTSFQILNDSGVPFSPYSDRNLVISLDGVLQEPGVAFTVSGDRIIFSQPPLGPYQKQTGEGQSDITYYNGVTFYGKYVAFKDNQYNARYFKKIRNIFQRNGRWLDAANQVERNRQFIVEETIGYAKATYPSLDWSTKQDDYEVNIGSILDAYEHDLRFGGNIKTVDYTSIFNTDSDYLYIQNNRSQSTGIFKYAARLAKLAIRNWDYTDSNVTYIQGSRTMTVTDTDDLAIGMFVSSGRAFPSGTYIVSIDSATQVTLSQSALSNSAGGGGAPQGTTSLSGAATSGSFATNTGAVAPGNTFSVPPGVTVTAPVSFSGTDQATFSWSGINNGTFYDAANLIEANKAYIQEEAIGWAQATYPGVDWNSKGTKCQRDLGFLVDAYVYHLRFGGNEKVVEFGQLYYVKAKYPEFENLLFINNELTESLATFEYAKDLMVQAMRNTLGAGTYTAIAPVVDNNILVDSQSPYCVEVEGALDTYNSIVDTILSEGKGLVSKTNQNPNKAGNWSQTLTYSNYNIIGDPLLLAQECNDVISSVDSLTSNVDDILQQEAVTRTLPDYIDGETKEFELYWEDGSEVIVEEDEDLFLTINAVLQRPKYTENFPLFDAYFIDRTVIPNIIKFDVAPIWDQDFSAKTIGEPTAVEKIVGIGVGNYKRLTIDYDLVDGVRNGPFLILDVEDNTVQNIESEDNLYVFLDGVLQRKGYSYTISGPNIYFNVPIQSEMKIDLRYLYGRDVGQVLNIYDFSPDTYYSRGKLEISGLTSTIINDFGSYSWMGDKIGSPIHLWQQRGDGTYNVIGEVYNFFNNSGTIEFDVKSQNGYIENGLDFVFAVKGRYDIQYIINDSDITSSVLSLNIDDVGRKILRDDSALWKGTVIGKSYRNPFVYLANGDKIRVEGEDKFRSIKQLPSTVTSKDGRNDNPLSGDNYAAVSIETYTGVTRGEGLSVVAIMEKDGNGNLTGKIERLEWNQRSYDPITQPTAYQYYTPPVIKFIPKTGNGGGARANVLVSKGQVISVDLIDGGSEYDEAPLIVVSRRYEILAERDIGVSLINISVNPYVETAGIIISSTVDLISFPPPLGFATSAIVANSPKQVDWELEEEIQLEEEVGTNLSAGITGPFLRYTAPLITTVEKIDVFKDVCEYVSIVATPIEDITSTSVVSASRQITTSFQNIILNDAIDNINFFEVGAYLQIDLDASEDIIYIADTSKFKTSGYLLIGDEVVYYYRKIDDRFLKVQRGEQNTIAQDWVAGTFLRQIPDPVSVAFGGVLTIQSESDVTMVSASASAGGFERQTQRQISAPAEFSIVRKQVEIVVKPPETGFIDRYVEEVFFTDEVILRGGATIQLASKDVTQRNGNVVLINNFTFVVGQIDYRGDYTLAKLGPSIGNFGDVFVDSGVMSVSGIAIGDMAIYYPALTIGDFTERHSSSYMKSGRVFRLVRPSINNPVTHSAFTGTIPFILNVNNTAYFPDSGHLFTAQGTLISYTSKSNTSFNSCTVISGPNTISSGNEVIPFAIN</sequence>
<dbReference type="Proteomes" id="UP000202081">
    <property type="component" value="Segment"/>
</dbReference>
<evidence type="ECO:0000313" key="3">
    <source>
        <dbReference type="Proteomes" id="UP000202081"/>
    </source>
</evidence>
<evidence type="ECO:0000313" key="2">
    <source>
        <dbReference type="EMBL" id="AOV61779.1"/>
    </source>
</evidence>
<dbReference type="GeneID" id="30309157"/>
<dbReference type="KEGG" id="vg:30309157"/>
<dbReference type="RefSeq" id="YP_009324247.1">
    <property type="nucleotide sequence ID" value="NC_031935.1"/>
</dbReference>
<feature type="domain" description="YHYH" evidence="1">
    <location>
        <begin position="697"/>
        <end position="856"/>
    </location>
</feature>
<accession>A0A1D8KT15</accession>
<dbReference type="Pfam" id="PF14240">
    <property type="entry name" value="YHYH"/>
    <property type="match status" value="1"/>
</dbReference>
<reference evidence="2 3" key="1">
    <citation type="journal article" date="2016" name="Virology">
        <title>The genomic content and context of auxiliary metabolic genes in marine cyanomyoviruses.</title>
        <authorList>
            <person name="Crummett L.T."/>
            <person name="Puxty R.J."/>
            <person name="Weihe C."/>
            <person name="Marston M.F."/>
            <person name="Martiny J.B."/>
        </authorList>
    </citation>
    <scope>NUCLEOTIDE SEQUENCE [LARGE SCALE GENOMIC DNA]</scope>
    <source>
        <strain evidence="2">0810PA29</strain>
    </source>
</reference>
<proteinExistence type="predicted"/>
<dbReference type="EMBL" id="KU686211">
    <property type="protein sequence ID" value="AOV61779.1"/>
    <property type="molecule type" value="Genomic_DNA"/>
</dbReference>
<keyword evidence="3" id="KW-1185">Reference proteome</keyword>
<name>A0A1D8KT15_9CAUD</name>
<protein>
    <submittedName>
        <fullName evidence="2">Structural protein</fullName>
    </submittedName>
</protein>
<evidence type="ECO:0000259" key="1">
    <source>
        <dbReference type="Pfam" id="PF14240"/>
    </source>
</evidence>
<gene>
    <name evidence="2" type="ORF">P29B0810_084</name>
</gene>
<dbReference type="InterPro" id="IPR025924">
    <property type="entry name" value="YHYH_dom"/>
</dbReference>
<organism evidence="2 3">
    <name type="scientific">Synechococcus phage S-WAM2</name>
    <dbReference type="NCBI Taxonomy" id="1815522"/>
    <lineage>
        <taxon>Viruses</taxon>
        <taxon>Duplodnaviria</taxon>
        <taxon>Heunggongvirae</taxon>
        <taxon>Uroviricota</taxon>
        <taxon>Caudoviricetes</taxon>
        <taxon>Pantevenvirales</taxon>
        <taxon>Kyanoviridae</taxon>
        <taxon>Cymopoleiavirus</taxon>
        <taxon>Cymopoleiavirus swam2</taxon>
    </lineage>
</organism>